<feature type="domain" description="NAD-dependent epimerase/dehydratase" evidence="1">
    <location>
        <begin position="3"/>
        <end position="224"/>
    </location>
</feature>
<dbReference type="EMBL" id="OUNR01000001">
    <property type="protein sequence ID" value="SPP63636.1"/>
    <property type="molecule type" value="Genomic_DNA"/>
</dbReference>
<dbReference type="Proteomes" id="UP000248168">
    <property type="component" value="Unassembled WGS sequence"/>
</dbReference>
<dbReference type="InterPro" id="IPR050177">
    <property type="entry name" value="Lipid_A_modif_metabolic_enz"/>
</dbReference>
<gene>
    <name evidence="2" type="ORF">NITLEN_10722</name>
</gene>
<dbReference type="SUPFAM" id="SSF51735">
    <property type="entry name" value="NAD(P)-binding Rossmann-fold domains"/>
    <property type="match status" value="1"/>
</dbReference>
<dbReference type="PANTHER" id="PTHR43245:SF55">
    <property type="entry name" value="NAD(P)-BINDING DOMAIN-CONTAINING PROTEIN"/>
    <property type="match status" value="1"/>
</dbReference>
<dbReference type="AlphaFoldDB" id="A0A330L9N7"/>
<proteinExistence type="predicted"/>
<sequence length="326" mass="35420">MNVLVTGATGFIGHHLIERLIAESVHVRILAWPKEDTSMFDRLGVEVFRGDVLDYGSVQQAASNCQRIFHLAARTEASGPSRKDLEEVNVQGTVNVARAALVAGASRLVFCTSGAVFGRAIKNRSISEATTPIPDSPYGQSKFIAEQALLSNHRRDGLSVVLARTSAVLGPGAMSWLNLFRTIAAGQFRLIGEGDNHHHVADIADIVDGLVRCGSAAGIEGRTYILAGAESIRLRDLVQTIGEAVGAPALPTNLPAGPFRLYEAASRHLYSWLGCRLPRADRIDLYLGDRAFDLSQSRRELGYRPTVSTKEAVFRTAAWFKEHGYI</sequence>
<protein>
    <submittedName>
        <fullName evidence="2">Putative NAD-dependent epimerase/dehydratase</fullName>
    </submittedName>
</protein>
<reference evidence="3" key="1">
    <citation type="submission" date="2018-04" db="EMBL/GenBank/DDBJ databases">
        <authorList>
            <person name="Lucker S."/>
            <person name="Sakoula D."/>
        </authorList>
    </citation>
    <scope>NUCLEOTIDE SEQUENCE [LARGE SCALE GENOMIC DNA]</scope>
</reference>
<organism evidence="2 3">
    <name type="scientific">Nitrospira lenta</name>
    <dbReference type="NCBI Taxonomy" id="1436998"/>
    <lineage>
        <taxon>Bacteria</taxon>
        <taxon>Pseudomonadati</taxon>
        <taxon>Nitrospirota</taxon>
        <taxon>Nitrospiria</taxon>
        <taxon>Nitrospirales</taxon>
        <taxon>Nitrospiraceae</taxon>
        <taxon>Nitrospira</taxon>
    </lineage>
</organism>
<dbReference type="InterPro" id="IPR001509">
    <property type="entry name" value="Epimerase_deHydtase"/>
</dbReference>
<dbReference type="Pfam" id="PF01370">
    <property type="entry name" value="Epimerase"/>
    <property type="match status" value="1"/>
</dbReference>
<dbReference type="InterPro" id="IPR036291">
    <property type="entry name" value="NAD(P)-bd_dom_sf"/>
</dbReference>
<accession>A0A330L9N7</accession>
<dbReference type="OrthoDB" id="9804595at2"/>
<evidence type="ECO:0000259" key="1">
    <source>
        <dbReference type="Pfam" id="PF01370"/>
    </source>
</evidence>
<dbReference type="InParanoid" id="A0A330L9N7"/>
<evidence type="ECO:0000313" key="2">
    <source>
        <dbReference type="EMBL" id="SPP63636.1"/>
    </source>
</evidence>
<dbReference type="FunCoup" id="A0A330L9N7">
    <property type="interactions" value="292"/>
</dbReference>
<dbReference type="PANTHER" id="PTHR43245">
    <property type="entry name" value="BIFUNCTIONAL POLYMYXIN RESISTANCE PROTEIN ARNA"/>
    <property type="match status" value="1"/>
</dbReference>
<dbReference type="Gene3D" id="3.40.50.720">
    <property type="entry name" value="NAD(P)-binding Rossmann-like Domain"/>
    <property type="match status" value="1"/>
</dbReference>
<dbReference type="RefSeq" id="WP_121988139.1">
    <property type="nucleotide sequence ID" value="NZ_OUNR01000001.1"/>
</dbReference>
<keyword evidence="3" id="KW-1185">Reference proteome</keyword>
<evidence type="ECO:0000313" key="3">
    <source>
        <dbReference type="Proteomes" id="UP000248168"/>
    </source>
</evidence>
<name>A0A330L9N7_9BACT</name>